<evidence type="ECO:0000256" key="2">
    <source>
        <dbReference type="ARBA" id="ARBA00023004"/>
    </source>
</evidence>
<keyword evidence="3" id="KW-0411">Iron-sulfur</keyword>
<feature type="domain" description="4Fe-4S ferredoxin-type" evidence="4">
    <location>
        <begin position="218"/>
        <end position="250"/>
    </location>
</feature>
<dbReference type="KEGG" id="slp:Slip_2070"/>
<keyword evidence="6" id="KW-1185">Reference proteome</keyword>
<dbReference type="RefSeq" id="WP_013176219.1">
    <property type="nucleotide sequence ID" value="NC_014220.1"/>
</dbReference>
<dbReference type="Pfam" id="PF17179">
    <property type="entry name" value="Fer4_22"/>
    <property type="match status" value="1"/>
</dbReference>
<dbReference type="AlphaFoldDB" id="D7CIT9"/>
<dbReference type="OrthoDB" id="9795302at2"/>
<dbReference type="Proteomes" id="UP000000378">
    <property type="component" value="Chromosome"/>
</dbReference>
<dbReference type="InterPro" id="IPR017896">
    <property type="entry name" value="4Fe4S_Fe-S-bd"/>
</dbReference>
<name>D7CIT9_SYNLT</name>
<dbReference type="PROSITE" id="PS00198">
    <property type="entry name" value="4FE4S_FER_1"/>
    <property type="match status" value="1"/>
</dbReference>
<evidence type="ECO:0000313" key="6">
    <source>
        <dbReference type="Proteomes" id="UP000000378"/>
    </source>
</evidence>
<organism evidence="5 6">
    <name type="scientific">Syntrophothermus lipocalidus (strain DSM 12680 / TGB-C1)</name>
    <dbReference type="NCBI Taxonomy" id="643648"/>
    <lineage>
        <taxon>Bacteria</taxon>
        <taxon>Bacillati</taxon>
        <taxon>Bacillota</taxon>
        <taxon>Clostridia</taxon>
        <taxon>Eubacteriales</taxon>
        <taxon>Syntrophomonadaceae</taxon>
        <taxon>Syntrophothermus</taxon>
    </lineage>
</organism>
<dbReference type="SUPFAM" id="SSF46548">
    <property type="entry name" value="alpha-helical ferredoxin"/>
    <property type="match status" value="1"/>
</dbReference>
<dbReference type="PANTHER" id="PTHR40447">
    <property type="entry name" value="ANAEROBIC SULFITE REDUCTASE SUBUNIT A"/>
    <property type="match status" value="1"/>
</dbReference>
<dbReference type="HOGENOM" id="CLU_046702_0_0_9"/>
<dbReference type="Gene3D" id="1.10.1060.10">
    <property type="entry name" value="Alpha-helical ferredoxin"/>
    <property type="match status" value="1"/>
</dbReference>
<evidence type="ECO:0000256" key="3">
    <source>
        <dbReference type="ARBA" id="ARBA00023014"/>
    </source>
</evidence>
<dbReference type="InterPro" id="IPR009051">
    <property type="entry name" value="Helical_ferredxn"/>
</dbReference>
<feature type="domain" description="4Fe-4S ferredoxin-type" evidence="4">
    <location>
        <begin position="298"/>
        <end position="329"/>
    </location>
</feature>
<accession>D7CIT9</accession>
<evidence type="ECO:0000313" key="5">
    <source>
        <dbReference type="EMBL" id="ADI02817.1"/>
    </source>
</evidence>
<dbReference type="EMBL" id="CP002048">
    <property type="protein sequence ID" value="ADI02817.1"/>
    <property type="molecule type" value="Genomic_DNA"/>
</dbReference>
<dbReference type="eggNOG" id="COG0479">
    <property type="taxonomic scope" value="Bacteria"/>
</dbReference>
<proteinExistence type="predicted"/>
<dbReference type="PROSITE" id="PS51379">
    <property type="entry name" value="4FE4S_FER_2"/>
    <property type="match status" value="2"/>
</dbReference>
<evidence type="ECO:0000259" key="4">
    <source>
        <dbReference type="PROSITE" id="PS51379"/>
    </source>
</evidence>
<reference evidence="5 6" key="2">
    <citation type="journal article" date="2010" name="Stand. Genomic Sci.">
        <title>Complete genome sequence of Syntrophothermus lipocalidus type strain (TGB-C1).</title>
        <authorList>
            <person name="Djao O.D."/>
            <person name="Zhang X."/>
            <person name="Lucas S."/>
            <person name="Lapidus A."/>
            <person name="Del Rio T.G."/>
            <person name="Nolan M."/>
            <person name="Tice H."/>
            <person name="Cheng J.F."/>
            <person name="Han C."/>
            <person name="Tapia R."/>
            <person name="Goodwin L."/>
            <person name="Pitluck S."/>
            <person name="Liolios K."/>
            <person name="Ivanova N."/>
            <person name="Mavromatis K."/>
            <person name="Mikhailova N."/>
            <person name="Ovchinnikova G."/>
            <person name="Pati A."/>
            <person name="Brambilla E."/>
            <person name="Chen A."/>
            <person name="Palaniappan K."/>
            <person name="Land M."/>
            <person name="Hauser L."/>
            <person name="Chang Y.J."/>
            <person name="Jeffries C.D."/>
            <person name="Rohde M."/>
            <person name="Sikorski J."/>
            <person name="Spring S."/>
            <person name="Goker M."/>
            <person name="Detter J.C."/>
            <person name="Woyke T."/>
            <person name="Bristow J."/>
            <person name="Eisen J.A."/>
            <person name="Markowitz V."/>
            <person name="Hugenholtz P."/>
            <person name="Kyrpides N.C."/>
            <person name="Klenk H.P."/>
        </authorList>
    </citation>
    <scope>NUCLEOTIDE SEQUENCE [LARGE SCALE GENOMIC DNA]</scope>
    <source>
        <strain evidence="6">DSM 12680 / TGB-C1</strain>
    </source>
</reference>
<dbReference type="STRING" id="643648.Slip_2070"/>
<keyword evidence="2" id="KW-0408">Iron</keyword>
<sequence>MKVLPKNKVEALLDWLAEKGEVYVPMNQGVTSEFGLWSPDTKGQLDLHSLNTLLSPKAVVLPQTERMYTFVAAGPEAEVTGVCEQSGNRFLFGIRACDSKALAALDLVFLTRGYEDGFYKARREGLAVIGRACAKPGPNCFCQAMGVNPLEPEACDVIIYDLSDGDFGWEARTEKGESLTRELRDILTEKSFDKPQLGAFSTSINTEGLSEKLATMFEDPVWDELASPCMNCGICTYLCPSCYCFDIQVKTRGSEGYRFRCWDSCMYPEYTQMAGGHNPRERKQDRFRNRFLHKLEFFCERYGTFLCTGCGRCIVFCPQGINILSIINRLQEVNADVR</sequence>
<protein>
    <submittedName>
        <fullName evidence="5">4Fe-4S ferredoxin, iron-sulfur binding protein</fullName>
    </submittedName>
</protein>
<gene>
    <name evidence="5" type="ordered locus">Slip_2070</name>
</gene>
<evidence type="ECO:0000256" key="1">
    <source>
        <dbReference type="ARBA" id="ARBA00022723"/>
    </source>
</evidence>
<dbReference type="PANTHER" id="PTHR40447:SF1">
    <property type="entry name" value="ANAEROBIC SULFITE REDUCTASE SUBUNIT A"/>
    <property type="match status" value="1"/>
</dbReference>
<dbReference type="InterPro" id="IPR017900">
    <property type="entry name" value="4Fe4S_Fe_S_CS"/>
</dbReference>
<dbReference type="GO" id="GO:0046872">
    <property type="term" value="F:metal ion binding"/>
    <property type="evidence" value="ECO:0007669"/>
    <property type="project" value="UniProtKB-KW"/>
</dbReference>
<dbReference type="GO" id="GO:0051536">
    <property type="term" value="F:iron-sulfur cluster binding"/>
    <property type="evidence" value="ECO:0007669"/>
    <property type="project" value="UniProtKB-KW"/>
</dbReference>
<reference evidence="6" key="1">
    <citation type="journal article" date="2010" name="Stand. Genomic Sci.">
        <title>Complete genome sequence of Syntrophothermus lipocalidus type strain (TGB-C1T).</title>
        <authorList>
            <consortium name="US DOE Joint Genome Institute (JGI-PGF)"/>
            <person name="Djao O."/>
            <person name="Zhang X."/>
            <person name="Lucas S."/>
            <person name="Lapidus A."/>
            <person name="Glavina Del Rio T."/>
            <person name="Nolan M."/>
            <person name="Tice H."/>
            <person name="Cheng J."/>
            <person name="Han C."/>
            <person name="Tapia R."/>
            <person name="Goodwin L."/>
            <person name="Pitluck S."/>
            <person name="Liolios K."/>
            <person name="Ivanova N."/>
            <person name="Mavromatis K."/>
            <person name="Mikhailova N."/>
            <person name="Ovchinnikova G."/>
            <person name="Pati A."/>
            <person name="Brambilla E."/>
            <person name="Chen A."/>
            <person name="Palaniappan K."/>
            <person name="Land M."/>
            <person name="Hauser L."/>
            <person name="Chang Y."/>
            <person name="Jeffries C."/>
            <person name="Rohde M."/>
            <person name="Sikorski J."/>
            <person name="Spring S."/>
            <person name="Goker M."/>
            <person name="Detter J."/>
            <person name="Woyke T."/>
            <person name="Bristow J."/>
            <person name="Eisen J."/>
            <person name="Markowitz V."/>
            <person name="Hugenholtz P."/>
            <person name="Kyrpides N."/>
            <person name="Klenk H."/>
        </authorList>
    </citation>
    <scope>NUCLEOTIDE SEQUENCE [LARGE SCALE GENOMIC DNA]</scope>
    <source>
        <strain evidence="6">DSM 12680 / TGB-C1</strain>
    </source>
</reference>
<keyword evidence="1" id="KW-0479">Metal-binding</keyword>